<dbReference type="OrthoDB" id="2958217at2759"/>
<organism evidence="3">
    <name type="scientific">Gaeumannomyces tritici (strain R3-111a-1)</name>
    <name type="common">Wheat and barley take-all root rot fungus</name>
    <name type="synonym">Gaeumannomyces graminis var. tritici</name>
    <dbReference type="NCBI Taxonomy" id="644352"/>
    <lineage>
        <taxon>Eukaryota</taxon>
        <taxon>Fungi</taxon>
        <taxon>Dikarya</taxon>
        <taxon>Ascomycota</taxon>
        <taxon>Pezizomycotina</taxon>
        <taxon>Sordariomycetes</taxon>
        <taxon>Sordariomycetidae</taxon>
        <taxon>Magnaporthales</taxon>
        <taxon>Magnaporthaceae</taxon>
        <taxon>Gaeumannomyces</taxon>
    </lineage>
</organism>
<dbReference type="Pfam" id="PF06985">
    <property type="entry name" value="HET"/>
    <property type="match status" value="1"/>
</dbReference>
<reference evidence="4" key="4">
    <citation type="journal article" date="2015" name="G3 (Bethesda)">
        <title>Genome sequences of three phytopathogenic species of the Magnaporthaceae family of fungi.</title>
        <authorList>
            <person name="Okagaki L.H."/>
            <person name="Nunes C.C."/>
            <person name="Sailsbery J."/>
            <person name="Clay B."/>
            <person name="Brown D."/>
            <person name="John T."/>
            <person name="Oh Y."/>
            <person name="Young N."/>
            <person name="Fitzgerald M."/>
            <person name="Haas B.J."/>
            <person name="Zeng Q."/>
            <person name="Young S."/>
            <person name="Adiconis X."/>
            <person name="Fan L."/>
            <person name="Levin J.Z."/>
            <person name="Mitchell T.K."/>
            <person name="Okubara P.A."/>
            <person name="Farman M.L."/>
            <person name="Kohn L.M."/>
            <person name="Birren B."/>
            <person name="Ma L.-J."/>
            <person name="Dean R.A."/>
        </authorList>
    </citation>
    <scope>NUCLEOTIDE SEQUENCE</scope>
    <source>
        <strain evidence="4">R3-111a-1</strain>
    </source>
</reference>
<reference evidence="3" key="2">
    <citation type="submission" date="2010-07" db="EMBL/GenBank/DDBJ databases">
        <authorList>
            <consortium name="The Broad Institute Genome Sequencing Platform"/>
            <consortium name="Broad Institute Genome Sequencing Center for Infectious Disease"/>
            <person name="Ma L.-J."/>
            <person name="Dead R."/>
            <person name="Young S."/>
            <person name="Zeng Q."/>
            <person name="Koehrsen M."/>
            <person name="Alvarado L."/>
            <person name="Berlin A."/>
            <person name="Chapman S.B."/>
            <person name="Chen Z."/>
            <person name="Freedman E."/>
            <person name="Gellesch M."/>
            <person name="Goldberg J."/>
            <person name="Griggs A."/>
            <person name="Gujja S."/>
            <person name="Heilman E.R."/>
            <person name="Heiman D."/>
            <person name="Hepburn T."/>
            <person name="Howarth C."/>
            <person name="Jen D."/>
            <person name="Larson L."/>
            <person name="Mehta T."/>
            <person name="Neiman D."/>
            <person name="Pearson M."/>
            <person name="Roberts A."/>
            <person name="Saif S."/>
            <person name="Shea T."/>
            <person name="Shenoy N."/>
            <person name="Sisk P."/>
            <person name="Stolte C."/>
            <person name="Sykes S."/>
            <person name="Walk T."/>
            <person name="White J."/>
            <person name="Yandava C."/>
            <person name="Haas B."/>
            <person name="Nusbaum C."/>
            <person name="Birren B."/>
        </authorList>
    </citation>
    <scope>NUCLEOTIDE SEQUENCE</scope>
    <source>
        <strain evidence="3">R3-111a-1</strain>
    </source>
</reference>
<feature type="region of interest" description="Disordered" evidence="1">
    <location>
        <begin position="336"/>
        <end position="356"/>
    </location>
</feature>
<feature type="region of interest" description="Disordered" evidence="1">
    <location>
        <begin position="766"/>
        <end position="845"/>
    </location>
</feature>
<protein>
    <recommendedName>
        <fullName evidence="2">Heterokaryon incompatibility domain-containing protein</fullName>
    </recommendedName>
</protein>
<evidence type="ECO:0000313" key="3">
    <source>
        <dbReference type="EMBL" id="EJT75163.1"/>
    </source>
</evidence>
<dbReference type="RefSeq" id="XP_009221163.1">
    <property type="nucleotide sequence ID" value="XM_009222899.1"/>
</dbReference>
<feature type="region of interest" description="Disordered" evidence="1">
    <location>
        <begin position="645"/>
        <end position="680"/>
    </location>
</feature>
<evidence type="ECO:0000313" key="5">
    <source>
        <dbReference type="Proteomes" id="UP000006039"/>
    </source>
</evidence>
<reference evidence="5" key="1">
    <citation type="submission" date="2010-07" db="EMBL/GenBank/DDBJ databases">
        <title>The genome sequence of Gaeumannomyces graminis var. tritici strain R3-111a-1.</title>
        <authorList>
            <consortium name="The Broad Institute Genome Sequencing Platform"/>
            <person name="Ma L.-J."/>
            <person name="Dead R."/>
            <person name="Young S."/>
            <person name="Zeng Q."/>
            <person name="Koehrsen M."/>
            <person name="Alvarado L."/>
            <person name="Berlin A."/>
            <person name="Chapman S.B."/>
            <person name="Chen Z."/>
            <person name="Freedman E."/>
            <person name="Gellesch M."/>
            <person name="Goldberg J."/>
            <person name="Griggs A."/>
            <person name="Gujja S."/>
            <person name="Heilman E.R."/>
            <person name="Heiman D."/>
            <person name="Hepburn T."/>
            <person name="Howarth C."/>
            <person name="Jen D."/>
            <person name="Larson L."/>
            <person name="Mehta T."/>
            <person name="Neiman D."/>
            <person name="Pearson M."/>
            <person name="Roberts A."/>
            <person name="Saif S."/>
            <person name="Shea T."/>
            <person name="Shenoy N."/>
            <person name="Sisk P."/>
            <person name="Stolte C."/>
            <person name="Sykes S."/>
            <person name="Walk T."/>
            <person name="White J."/>
            <person name="Yandava C."/>
            <person name="Haas B."/>
            <person name="Nusbaum C."/>
            <person name="Birren B."/>
        </authorList>
    </citation>
    <scope>NUCLEOTIDE SEQUENCE [LARGE SCALE GENOMIC DNA]</scope>
    <source>
        <strain evidence="5">R3-111a-1</strain>
    </source>
</reference>
<dbReference type="InterPro" id="IPR010730">
    <property type="entry name" value="HET"/>
</dbReference>
<dbReference type="PANTHER" id="PTHR33112">
    <property type="entry name" value="DOMAIN PROTEIN, PUTATIVE-RELATED"/>
    <property type="match status" value="1"/>
</dbReference>
<dbReference type="GeneID" id="20345558"/>
<feature type="compositionally biased region" description="Polar residues" evidence="1">
    <location>
        <begin position="799"/>
        <end position="810"/>
    </location>
</feature>
<dbReference type="EnsemblFungi" id="EJT75163">
    <property type="protein sequence ID" value="EJT75163"/>
    <property type="gene ID" value="GGTG_05100"/>
</dbReference>
<evidence type="ECO:0000313" key="4">
    <source>
        <dbReference type="EnsemblFungi" id="EJT75163"/>
    </source>
</evidence>
<evidence type="ECO:0000256" key="1">
    <source>
        <dbReference type="SAM" id="MobiDB-lite"/>
    </source>
</evidence>
<dbReference type="HOGENOM" id="CLU_003953_5_0_1"/>
<gene>
    <name evidence="4" type="primary">20345558</name>
    <name evidence="3" type="ORF">GGTG_05100</name>
</gene>
<reference evidence="3" key="3">
    <citation type="submission" date="2010-09" db="EMBL/GenBank/DDBJ databases">
        <title>Annotation of Gaeumannomyces graminis var. tritici R3-111a-1.</title>
        <authorList>
            <consortium name="The Broad Institute Genome Sequencing Platform"/>
            <person name="Ma L.-J."/>
            <person name="Dead R."/>
            <person name="Young S.K."/>
            <person name="Zeng Q."/>
            <person name="Gargeya S."/>
            <person name="Fitzgerald M."/>
            <person name="Haas B."/>
            <person name="Abouelleil A."/>
            <person name="Alvarado L."/>
            <person name="Arachchi H.M."/>
            <person name="Berlin A."/>
            <person name="Brown A."/>
            <person name="Chapman S.B."/>
            <person name="Chen Z."/>
            <person name="Dunbar C."/>
            <person name="Freedman E."/>
            <person name="Gearin G."/>
            <person name="Gellesch M."/>
            <person name="Goldberg J."/>
            <person name="Griggs A."/>
            <person name="Gujja S."/>
            <person name="Heiman D."/>
            <person name="Howarth C."/>
            <person name="Larson L."/>
            <person name="Lui A."/>
            <person name="MacDonald P.J.P."/>
            <person name="Mehta T."/>
            <person name="Montmayeur A."/>
            <person name="Murphy C."/>
            <person name="Neiman D."/>
            <person name="Pearson M."/>
            <person name="Priest M."/>
            <person name="Roberts A."/>
            <person name="Saif S."/>
            <person name="Shea T."/>
            <person name="Shenoy N."/>
            <person name="Sisk P."/>
            <person name="Stolte C."/>
            <person name="Sykes S."/>
            <person name="Yandava C."/>
            <person name="Wortman J."/>
            <person name="Nusbaum C."/>
            <person name="Birren B."/>
        </authorList>
    </citation>
    <scope>NUCLEOTIDE SEQUENCE</scope>
    <source>
        <strain evidence="3">R3-111a-1</strain>
    </source>
</reference>
<dbReference type="EMBL" id="GL385397">
    <property type="protein sequence ID" value="EJT75163.1"/>
    <property type="molecule type" value="Genomic_DNA"/>
</dbReference>
<feature type="compositionally biased region" description="Basic and acidic residues" evidence="1">
    <location>
        <begin position="782"/>
        <end position="796"/>
    </location>
</feature>
<reference evidence="4" key="5">
    <citation type="submission" date="2018-04" db="UniProtKB">
        <authorList>
            <consortium name="EnsemblFungi"/>
        </authorList>
    </citation>
    <scope>IDENTIFICATION</scope>
    <source>
        <strain evidence="4">R3-111a-1</strain>
    </source>
</reference>
<sequence length="949" mass="105880">METGAAQLCDACRQLDLTLNKFKITASTGSDSRFARPNKKPFATLAQLHARKSNCRLCAAVWDAVSYEGQEQLPINTILYISWEIDGRVELGKDRFIKKSRRIRISWKPDPAAASSLQQYIFIICLAHPEATPSERRFLGRRVVQESDKISLIRSWIILCAGGHGQGCRSSLSPGNSAQEQFYQLVEGPYFGVIDVVDMQLKPLPKIASRMVANYVALSYVWGRDPGSAPYTSTRSNVMRHIQKGGLGAAWDKLPATIKDAFLLVRRLGLRYLWVDSLCITQDSRVSWNFNAQSMHLVYGYALFTICAADGDATTGLRAVRRTLAEMESAVLKSRTGMPSSQATDATDANLLSGHAPGAMGGQENTSIVVEYSPGIDLLVCRSPEAVIEASAWSSRSWTFQEQLLSKRCLIFAEGKVYFQCQTSFMSQDVHTEPIPQRNGDGSNDGHELGWSLDSEYSAQRTLAELETRAFWFYMKCVQQYTGRILTNPNDVGAAFHGASWLFSQHMRSNIIYCLPASHFDLALLWTPCSQLQRRKLDRQSQHRAGGGLCSQGSIEGCSCKRGEESSDNGEFPSWSWAGWMGGKAEYSPHMVEGCVLNVREWLRDHTWIVWHVRDESGTLRPLWNSSLCRETVVQEERWRGYRGRFGDFPNSGNPPPAPWQDGRKSTRHAARSPQPTTGSFQYKALGDQHLLREQEDIYGRRVRHQKLPSADFVGILPDHPFGVRIGSFTSIAVRLMPTLQFFTHLTMLKVFVRDENVGSVQCDQAARTNSPTDPTESCCSRTKDSLERNDGHDRNVGGSATSGPRSVTTAGGEKDRADSTASGPNPEPCGADGPVPNAGSQLPESRCDIFDNTNDWCGAIMLPKPWITARQGLELVFIALSDAITFTDEECPSWNRYVPKMKSDSQWDLYYVMLLEKSADNTLWERRAVGKVFKLAFATSTWEEIQLG</sequence>
<proteinExistence type="predicted"/>
<feature type="domain" description="Heterokaryon incompatibility" evidence="2">
    <location>
        <begin position="215"/>
        <end position="402"/>
    </location>
</feature>
<keyword evidence="5" id="KW-1185">Reference proteome</keyword>
<dbReference type="AlphaFoldDB" id="J3NUZ1"/>
<dbReference type="Proteomes" id="UP000006039">
    <property type="component" value="Unassembled WGS sequence"/>
</dbReference>
<feature type="compositionally biased region" description="Polar residues" evidence="1">
    <location>
        <begin position="337"/>
        <end position="347"/>
    </location>
</feature>
<feature type="compositionally biased region" description="Polar residues" evidence="1">
    <location>
        <begin position="766"/>
        <end position="781"/>
    </location>
</feature>
<dbReference type="eggNOG" id="ENOG502SKX3">
    <property type="taxonomic scope" value="Eukaryota"/>
</dbReference>
<evidence type="ECO:0000259" key="2">
    <source>
        <dbReference type="Pfam" id="PF06985"/>
    </source>
</evidence>
<name>J3NUZ1_GAET3</name>
<dbReference type="PANTHER" id="PTHR33112:SF12">
    <property type="entry name" value="HETEROKARYON INCOMPATIBILITY DOMAIN-CONTAINING PROTEIN"/>
    <property type="match status" value="1"/>
</dbReference>
<dbReference type="VEuPathDB" id="FungiDB:GGTG_05100"/>
<accession>J3NUZ1</accession>